<dbReference type="Proteomes" id="UP000287651">
    <property type="component" value="Unassembled WGS sequence"/>
</dbReference>
<protein>
    <submittedName>
        <fullName evidence="1">Uncharacterized protein</fullName>
    </submittedName>
</protein>
<proteinExistence type="predicted"/>
<sequence>METELLELTRSKDALRVDLPRRAIEDYKKSPRFEMGLVRWGVCPGVWVLAGVELSGIGRGPGVGSSGLSLILEVPGGCPWVYCFVTSYDPPAFQLPAFRQPHTDLPIVTSLVLLMAAARSETRRIGRDGAPLGIPGLLAKDVHRASSRPLSQICRRIGRVVRRFPALDRVVEQLSALVGARHEVELEFFGEVVKG</sequence>
<gene>
    <name evidence="1" type="ORF">B296_00003891</name>
</gene>
<reference evidence="1 2" key="1">
    <citation type="journal article" date="2014" name="Agronomy (Basel)">
        <title>A Draft Genome Sequence for Ensete ventricosum, the Drought-Tolerant Tree Against Hunger.</title>
        <authorList>
            <person name="Harrison J."/>
            <person name="Moore K.A."/>
            <person name="Paszkiewicz K."/>
            <person name="Jones T."/>
            <person name="Grant M."/>
            <person name="Ambacheew D."/>
            <person name="Muzemil S."/>
            <person name="Studholme D.J."/>
        </authorList>
    </citation>
    <scope>NUCLEOTIDE SEQUENCE [LARGE SCALE GENOMIC DNA]</scope>
</reference>
<comment type="caution">
    <text evidence="1">The sequence shown here is derived from an EMBL/GenBank/DDBJ whole genome shotgun (WGS) entry which is preliminary data.</text>
</comment>
<dbReference type="EMBL" id="AMZH03001674">
    <property type="protein sequence ID" value="RRT78449.1"/>
    <property type="molecule type" value="Genomic_DNA"/>
</dbReference>
<evidence type="ECO:0000313" key="2">
    <source>
        <dbReference type="Proteomes" id="UP000287651"/>
    </source>
</evidence>
<dbReference type="AlphaFoldDB" id="A0A427AQD8"/>
<evidence type="ECO:0000313" key="1">
    <source>
        <dbReference type="EMBL" id="RRT78449.1"/>
    </source>
</evidence>
<name>A0A427AQD8_ENSVE</name>
<accession>A0A427AQD8</accession>
<organism evidence="1 2">
    <name type="scientific">Ensete ventricosum</name>
    <name type="common">Abyssinian banana</name>
    <name type="synonym">Musa ensete</name>
    <dbReference type="NCBI Taxonomy" id="4639"/>
    <lineage>
        <taxon>Eukaryota</taxon>
        <taxon>Viridiplantae</taxon>
        <taxon>Streptophyta</taxon>
        <taxon>Embryophyta</taxon>
        <taxon>Tracheophyta</taxon>
        <taxon>Spermatophyta</taxon>
        <taxon>Magnoliopsida</taxon>
        <taxon>Liliopsida</taxon>
        <taxon>Zingiberales</taxon>
        <taxon>Musaceae</taxon>
        <taxon>Ensete</taxon>
    </lineage>
</organism>